<dbReference type="Pfam" id="PF00912">
    <property type="entry name" value="Transgly"/>
    <property type="match status" value="1"/>
</dbReference>
<dbReference type="GO" id="GO:0006508">
    <property type="term" value="P:proteolysis"/>
    <property type="evidence" value="ECO:0007669"/>
    <property type="project" value="UniProtKB-KW"/>
</dbReference>
<dbReference type="InterPro" id="IPR012338">
    <property type="entry name" value="Beta-lactam/transpept-like"/>
</dbReference>
<dbReference type="GO" id="GO:0009002">
    <property type="term" value="F:serine-type D-Ala-D-Ala carboxypeptidase activity"/>
    <property type="evidence" value="ECO:0007669"/>
    <property type="project" value="UniProtKB-EC"/>
</dbReference>
<dbReference type="InterPro" id="IPR005543">
    <property type="entry name" value="PASTA_dom"/>
</dbReference>
<evidence type="ECO:0000259" key="10">
    <source>
        <dbReference type="PROSITE" id="PS51178"/>
    </source>
</evidence>
<dbReference type="Gene3D" id="3.40.710.10">
    <property type="entry name" value="DD-peptidase/beta-lactamase superfamily"/>
    <property type="match status" value="1"/>
</dbReference>
<evidence type="ECO:0000256" key="4">
    <source>
        <dbReference type="ARBA" id="ARBA00022679"/>
    </source>
</evidence>
<keyword evidence="5" id="KW-0378">Hydrolase</keyword>
<dbReference type="InterPro" id="IPR001460">
    <property type="entry name" value="PCN-bd_Tpept"/>
</dbReference>
<dbReference type="InterPro" id="IPR023346">
    <property type="entry name" value="Lysozyme-like_dom_sf"/>
</dbReference>
<keyword evidence="6" id="KW-0511">Multifunctional enzyme</keyword>
<evidence type="ECO:0000256" key="8">
    <source>
        <dbReference type="ARBA" id="ARBA00049902"/>
    </source>
</evidence>
<dbReference type="PANTHER" id="PTHR32282:SF33">
    <property type="entry name" value="PEPTIDOGLYCAN GLYCOSYLTRANSFERASE"/>
    <property type="match status" value="1"/>
</dbReference>
<keyword evidence="2" id="KW-0645">Protease</keyword>
<keyword evidence="3" id="KW-0328">Glycosyltransferase</keyword>
<evidence type="ECO:0000256" key="5">
    <source>
        <dbReference type="ARBA" id="ARBA00022801"/>
    </source>
</evidence>
<dbReference type="Pfam" id="PF00905">
    <property type="entry name" value="Transpeptidase"/>
    <property type="match status" value="1"/>
</dbReference>
<dbReference type="PROSITE" id="PS51178">
    <property type="entry name" value="PASTA"/>
    <property type="match status" value="2"/>
</dbReference>
<dbReference type="InterPro" id="IPR036950">
    <property type="entry name" value="PBP_transglycosylase"/>
</dbReference>
<feature type="domain" description="PASTA" evidence="10">
    <location>
        <begin position="778"/>
        <end position="840"/>
    </location>
</feature>
<feature type="region of interest" description="Disordered" evidence="9">
    <location>
        <begin position="813"/>
        <end position="842"/>
    </location>
</feature>
<proteinExistence type="predicted"/>
<evidence type="ECO:0000313" key="11">
    <source>
        <dbReference type="EMBL" id="QMU98563.1"/>
    </source>
</evidence>
<dbReference type="Proteomes" id="UP000515708">
    <property type="component" value="Chromosome"/>
</dbReference>
<dbReference type="Pfam" id="PF03793">
    <property type="entry name" value="PASTA"/>
    <property type="match status" value="2"/>
</dbReference>
<reference evidence="11 12" key="1">
    <citation type="journal article" date="2020" name="Front. Microbiol.">
        <title>Design of Bacterial Strain-Specific qPCR Assays Using NGS Data and Publicly Available Resources and Its Application to Track Biocontrol Strains.</title>
        <authorList>
            <person name="Hernandez I."/>
            <person name="Sant C."/>
            <person name="Martinez R."/>
            <person name="Fernandez C."/>
        </authorList>
    </citation>
    <scope>NUCLEOTIDE SEQUENCE [LARGE SCALE GENOMIC DNA]</scope>
    <source>
        <strain evidence="11 12">B24</strain>
    </source>
</reference>
<evidence type="ECO:0000313" key="12">
    <source>
        <dbReference type="Proteomes" id="UP000515708"/>
    </source>
</evidence>
<feature type="domain" description="PASTA" evidence="10">
    <location>
        <begin position="705"/>
        <end position="770"/>
    </location>
</feature>
<evidence type="ECO:0000256" key="1">
    <source>
        <dbReference type="ARBA" id="ARBA00022645"/>
    </source>
</evidence>
<comment type="catalytic activity">
    <reaction evidence="8">
        <text>[GlcNAc-(1-&gt;4)-Mur2Ac(oyl-L-Ala-gamma-D-Glu-L-Lys-D-Ala-D-Ala)](n)-di-trans,octa-cis-undecaprenyl diphosphate + beta-D-GlcNAc-(1-&gt;4)-Mur2Ac(oyl-L-Ala-gamma-D-Glu-L-Lys-D-Ala-D-Ala)-di-trans,octa-cis-undecaprenyl diphosphate = [GlcNAc-(1-&gt;4)-Mur2Ac(oyl-L-Ala-gamma-D-Glu-L-Lys-D-Ala-D-Ala)](n+1)-di-trans,octa-cis-undecaprenyl diphosphate + di-trans,octa-cis-undecaprenyl diphosphate + H(+)</text>
        <dbReference type="Rhea" id="RHEA:23708"/>
        <dbReference type="Rhea" id="RHEA-COMP:9602"/>
        <dbReference type="Rhea" id="RHEA-COMP:9603"/>
        <dbReference type="ChEBI" id="CHEBI:15378"/>
        <dbReference type="ChEBI" id="CHEBI:58405"/>
        <dbReference type="ChEBI" id="CHEBI:60033"/>
        <dbReference type="ChEBI" id="CHEBI:78435"/>
        <dbReference type="EC" id="2.4.99.28"/>
    </reaction>
</comment>
<dbReference type="SUPFAM" id="SSF56601">
    <property type="entry name" value="beta-lactamase/transpeptidase-like"/>
    <property type="match status" value="1"/>
</dbReference>
<evidence type="ECO:0000256" key="2">
    <source>
        <dbReference type="ARBA" id="ARBA00022670"/>
    </source>
</evidence>
<dbReference type="SMART" id="SM00740">
    <property type="entry name" value="PASTA"/>
    <property type="match status" value="2"/>
</dbReference>
<dbReference type="GO" id="GO:0008955">
    <property type="term" value="F:peptidoglycan glycosyltransferase activity"/>
    <property type="evidence" value="ECO:0007669"/>
    <property type="project" value="UniProtKB-EC"/>
</dbReference>
<evidence type="ECO:0000256" key="3">
    <source>
        <dbReference type="ARBA" id="ARBA00022676"/>
    </source>
</evidence>
<name>A0A7D8AIQ2_9MICO</name>
<dbReference type="Gene3D" id="1.10.3810.10">
    <property type="entry name" value="Biosynthetic peptidoglycan transglycosylase-like"/>
    <property type="match status" value="1"/>
</dbReference>
<dbReference type="GO" id="GO:0030288">
    <property type="term" value="C:outer membrane-bounded periplasmic space"/>
    <property type="evidence" value="ECO:0007669"/>
    <property type="project" value="TreeGrafter"/>
</dbReference>
<dbReference type="SUPFAM" id="SSF53955">
    <property type="entry name" value="Lysozyme-like"/>
    <property type="match status" value="1"/>
</dbReference>
<evidence type="ECO:0000256" key="7">
    <source>
        <dbReference type="ARBA" id="ARBA00034000"/>
    </source>
</evidence>
<dbReference type="GO" id="GO:0009252">
    <property type="term" value="P:peptidoglycan biosynthetic process"/>
    <property type="evidence" value="ECO:0007669"/>
    <property type="project" value="TreeGrafter"/>
</dbReference>
<comment type="catalytic activity">
    <reaction evidence="7">
        <text>Preferential cleavage: (Ac)2-L-Lys-D-Ala-|-D-Ala. Also transpeptidation of peptidyl-alanyl moieties that are N-acyl substituents of D-alanine.</text>
        <dbReference type="EC" id="3.4.16.4"/>
    </reaction>
</comment>
<evidence type="ECO:0000256" key="9">
    <source>
        <dbReference type="SAM" id="MobiDB-lite"/>
    </source>
</evidence>
<dbReference type="InterPro" id="IPR050396">
    <property type="entry name" value="Glycosyltr_51/Transpeptidase"/>
</dbReference>
<sequence>MLGGLLGLVGLSAVAGVLVTASVTPAIAVAGVTGSQALTIFDNLPNSLTPGAPMEPTVFYGQGTDGQPVELAKFFEQNRVPVKFEQVSPLLYDAILSSEDKSFYEHGGVNLGATMKAVFDNVRGTSSRGASTISQQFVKNVLIQECEWDVSPSDEKYREKLEACWSDATNAKGADGIERKLQEMRYAIQIEKDYSKNDILLGYLNVANFGGQTYGIEAASNYYFGTSAQNLTLEQAATLAGVVQNPNRYRIDQATGTNSLEDGFAATKVRRNYVLDRMLTDGKITEEQHKAATEAPIVPSIHPSTQGCAAAGKQAYFCQYAKSFIENDKAFGETRAERLALLKRGGLKVYTSLDMRIQEPGNEAMSVNAPVYLDGKNFGASGVTIEAATGRVLAIIQNTTFNETANADKAKGEIGQVYAADLEHGGTIGMGPGSAYKVFTLLKWLEDGHSVNETLDGRWRLFDKFTSCGKTYKNTSKTKNFGGNQGYVGTPMRFTAASLNTGYYAMAQKLDLCEINKLAERMGVHRGDMKPVTEENGPFSTVLGSKNIAPIQMASVYGTIANKGVYCTPRAIDRVVGADGKELKLPESTCTQVITPEVAATAAHALKGVMSATGSQARTNDGVPVIGKTGTNEDFGTAMATSSTKAATFIFAGWVDGPKFDLARTFGTNQRLNTVRFPLSRALQGAANDVLGGEQFPAPDRDLTRNVVRDLPNVVGKSVDEATRILDEAGFTAQVGEAVDSEIGQGLVAEQSPSAGRVPGGTTVILRPSTGKKPTAQQPAAGTVPNVTGAKYNQARAALEGLGFGVSEDGCNNGSTVTGQDPAANTAAPPGTEVTLRCGDDG</sequence>
<accession>A0A7D8AIQ2</accession>
<keyword evidence="1" id="KW-0121">Carboxypeptidase</keyword>
<dbReference type="GO" id="GO:0008658">
    <property type="term" value="F:penicillin binding"/>
    <property type="evidence" value="ECO:0007669"/>
    <property type="project" value="InterPro"/>
</dbReference>
<dbReference type="CDD" id="cd06577">
    <property type="entry name" value="PASTA_pknB"/>
    <property type="match status" value="2"/>
</dbReference>
<protein>
    <submittedName>
        <fullName evidence="11">PASTA domain-containing protein</fullName>
    </submittedName>
</protein>
<dbReference type="AlphaFoldDB" id="A0A7D8AIQ2"/>
<dbReference type="Gene3D" id="3.30.10.20">
    <property type="match status" value="2"/>
</dbReference>
<evidence type="ECO:0000256" key="6">
    <source>
        <dbReference type="ARBA" id="ARBA00023268"/>
    </source>
</evidence>
<dbReference type="PANTHER" id="PTHR32282">
    <property type="entry name" value="BINDING PROTEIN TRANSPEPTIDASE, PUTATIVE-RELATED"/>
    <property type="match status" value="1"/>
</dbReference>
<organism evidence="11 12">
    <name type="scientific">Microbacterium esteraromaticum</name>
    <dbReference type="NCBI Taxonomy" id="57043"/>
    <lineage>
        <taxon>Bacteria</taxon>
        <taxon>Bacillati</taxon>
        <taxon>Actinomycetota</taxon>
        <taxon>Actinomycetes</taxon>
        <taxon>Micrococcales</taxon>
        <taxon>Microbacteriaceae</taxon>
        <taxon>Microbacterium</taxon>
    </lineage>
</organism>
<dbReference type="EMBL" id="CP043732">
    <property type="protein sequence ID" value="QMU98563.1"/>
    <property type="molecule type" value="Genomic_DNA"/>
</dbReference>
<dbReference type="SUPFAM" id="SSF54184">
    <property type="entry name" value="Penicillin-binding protein 2x (pbp-2x), c-terminal domain"/>
    <property type="match status" value="1"/>
</dbReference>
<keyword evidence="4" id="KW-0808">Transferase</keyword>
<gene>
    <name evidence="11" type="ORF">FVO59_01785</name>
</gene>
<dbReference type="InterPro" id="IPR001264">
    <property type="entry name" value="Glyco_trans_51"/>
</dbReference>